<evidence type="ECO:0000256" key="2">
    <source>
        <dbReference type="ARBA" id="ARBA00010524"/>
    </source>
</evidence>
<evidence type="ECO:0000256" key="7">
    <source>
        <dbReference type="ARBA" id="ARBA00023128"/>
    </source>
</evidence>
<keyword evidence="5" id="KW-0999">Mitochondrion inner membrane</keyword>
<evidence type="ECO:0000259" key="14">
    <source>
        <dbReference type="SMART" id="SM00563"/>
    </source>
</evidence>
<evidence type="ECO:0000256" key="3">
    <source>
        <dbReference type="ARBA" id="ARBA00022679"/>
    </source>
</evidence>
<evidence type="ECO:0000256" key="12">
    <source>
        <dbReference type="RuleBase" id="RU365062"/>
    </source>
</evidence>
<evidence type="ECO:0000256" key="4">
    <source>
        <dbReference type="ARBA" id="ARBA00022787"/>
    </source>
</evidence>
<dbReference type="Proteomes" id="UP001489004">
    <property type="component" value="Unassembled WGS sequence"/>
</dbReference>
<dbReference type="SMART" id="SM00563">
    <property type="entry name" value="PlsC"/>
    <property type="match status" value="1"/>
</dbReference>
<keyword evidence="4" id="KW-1000">Mitochondrion outer membrane</keyword>
<organism evidence="15 16">
    <name type="scientific">[Myrmecia] bisecta</name>
    <dbReference type="NCBI Taxonomy" id="41462"/>
    <lineage>
        <taxon>Eukaryota</taxon>
        <taxon>Viridiplantae</taxon>
        <taxon>Chlorophyta</taxon>
        <taxon>core chlorophytes</taxon>
        <taxon>Trebouxiophyceae</taxon>
        <taxon>Trebouxiales</taxon>
        <taxon>Trebouxiaceae</taxon>
        <taxon>Myrmecia</taxon>
    </lineage>
</organism>
<evidence type="ECO:0000256" key="6">
    <source>
        <dbReference type="ARBA" id="ARBA00023098"/>
    </source>
</evidence>
<proteinExistence type="inferred from homology"/>
<dbReference type="InterPro" id="IPR000872">
    <property type="entry name" value="Tafazzin"/>
</dbReference>
<evidence type="ECO:0000256" key="11">
    <source>
        <dbReference type="ARBA" id="ARBA00047906"/>
    </source>
</evidence>
<dbReference type="GO" id="GO:0005743">
    <property type="term" value="C:mitochondrial inner membrane"/>
    <property type="evidence" value="ECO:0007669"/>
    <property type="project" value="UniProtKB-SubCell"/>
</dbReference>
<comment type="similarity">
    <text evidence="2 12">Belongs to the taffazin family.</text>
</comment>
<evidence type="ECO:0000256" key="8">
    <source>
        <dbReference type="ARBA" id="ARBA00023136"/>
    </source>
</evidence>
<dbReference type="PANTHER" id="PTHR12497">
    <property type="entry name" value="TAZ PROTEIN TAFAZZIN"/>
    <property type="match status" value="1"/>
</dbReference>
<evidence type="ECO:0000256" key="9">
    <source>
        <dbReference type="ARBA" id="ARBA00023315"/>
    </source>
</evidence>
<keyword evidence="13" id="KW-0175">Coiled coil</keyword>
<comment type="catalytic activity">
    <reaction evidence="11">
        <text>1'-[1,2-diacyl-sn-glycero-3-phospho],3'-[1-acyl-sn-glycero-3-phospho]-glycerol + a 1,2-diacyl-sn-glycero-3-phosphocholine = a cardiolipin + a 1-acyl-sn-glycero-3-phosphocholine</text>
        <dbReference type="Rhea" id="RHEA:33731"/>
        <dbReference type="ChEBI" id="CHEBI:57643"/>
        <dbReference type="ChEBI" id="CHEBI:58168"/>
        <dbReference type="ChEBI" id="CHEBI:62237"/>
        <dbReference type="ChEBI" id="CHEBI:64743"/>
    </reaction>
    <physiologicalReaction direction="left-to-right" evidence="11">
        <dbReference type="Rhea" id="RHEA:33732"/>
    </physiologicalReaction>
    <physiologicalReaction direction="right-to-left" evidence="11">
        <dbReference type="Rhea" id="RHEA:33733"/>
    </physiologicalReaction>
</comment>
<keyword evidence="3" id="KW-0808">Transferase</keyword>
<evidence type="ECO:0000313" key="16">
    <source>
        <dbReference type="Proteomes" id="UP001489004"/>
    </source>
</evidence>
<protein>
    <recommendedName>
        <fullName evidence="12">Tafazzin family protein</fullName>
    </recommendedName>
</protein>
<dbReference type="PANTHER" id="PTHR12497:SF0">
    <property type="entry name" value="TAFAZZIN"/>
    <property type="match status" value="1"/>
</dbReference>
<sequence length="457" mass="50056">MLYTTLSGQQLGVASVKGYRELLCKIHAQAAQAQVEESPSVFLQARERVRLHLANKKSGKDGLDPHRAFFRLRQRLLDARTNIRELKNEKAEQLRHAVDSVRRQGLVTVQRAIQPDADAERALQQSTAERDVLGADGLFRSALIATAGAACKVFMTALTRTSVEGREHMQQALARPADQALITVSNHVASMDDPLVTAAVVPAKYVFKPGAVRWTMCATDRCFKHETLSKFFRAAKVLPVERGAGLQQTGMLAAESRLNAGDWVHIFPEGTRSTDGRLGKVRKGVGRLVAACERAPLVLPFVHSGMEKVIPRCSSLPRPGQDVRVLVGPPIQTVDLLAAAREQGWTQDRLYSAIADRVGEAMYALKAQLDGVPVAEVVRTPAAVVADEDSLLPLIEEEMESMRHPWGHRLRDTIGLASISSRVQSLALRLDSIFRASIQAANEELTAPAAFLLCLDH</sequence>
<comment type="caution">
    <text evidence="15">The sequence shown here is derived from an EMBL/GenBank/DDBJ whole genome shotgun (WGS) entry which is preliminary data.</text>
</comment>
<keyword evidence="8" id="KW-0472">Membrane</keyword>
<name>A0AAW1QNX7_9CHLO</name>
<dbReference type="CDD" id="cd07989">
    <property type="entry name" value="LPLAT_AGPAT-like"/>
    <property type="match status" value="1"/>
</dbReference>
<feature type="coiled-coil region" evidence="13">
    <location>
        <begin position="69"/>
        <end position="104"/>
    </location>
</feature>
<evidence type="ECO:0000256" key="13">
    <source>
        <dbReference type="SAM" id="Coils"/>
    </source>
</evidence>
<evidence type="ECO:0000313" key="15">
    <source>
        <dbReference type="EMBL" id="KAK9823150.1"/>
    </source>
</evidence>
<evidence type="ECO:0000256" key="1">
    <source>
        <dbReference type="ARBA" id="ARBA00004137"/>
    </source>
</evidence>
<evidence type="ECO:0000256" key="10">
    <source>
        <dbReference type="ARBA" id="ARBA00024323"/>
    </source>
</evidence>
<accession>A0AAW1QNX7</accession>
<dbReference type="GO" id="GO:0006644">
    <property type="term" value="P:phospholipid metabolic process"/>
    <property type="evidence" value="ECO:0007669"/>
    <property type="project" value="InterPro"/>
</dbReference>
<keyword evidence="16" id="KW-1185">Reference proteome</keyword>
<dbReference type="PRINTS" id="PR00979">
    <property type="entry name" value="TAFAZZIN"/>
</dbReference>
<dbReference type="InterPro" id="IPR002123">
    <property type="entry name" value="Plipid/glycerol_acylTrfase"/>
</dbReference>
<gene>
    <name evidence="15" type="ORF">WJX72_000637</name>
</gene>
<dbReference type="Pfam" id="PF01553">
    <property type="entry name" value="Acyltransferase"/>
    <property type="match status" value="1"/>
</dbReference>
<dbReference type="GO" id="GO:0005741">
    <property type="term" value="C:mitochondrial outer membrane"/>
    <property type="evidence" value="ECO:0007669"/>
    <property type="project" value="UniProtKB-SubCell"/>
</dbReference>
<keyword evidence="6" id="KW-0443">Lipid metabolism</keyword>
<dbReference type="GO" id="GO:0008374">
    <property type="term" value="F:O-acyltransferase activity"/>
    <property type="evidence" value="ECO:0007669"/>
    <property type="project" value="TreeGrafter"/>
</dbReference>
<reference evidence="15 16" key="1">
    <citation type="journal article" date="2024" name="Nat. Commun.">
        <title>Phylogenomics reveals the evolutionary origins of lichenization in chlorophyte algae.</title>
        <authorList>
            <person name="Puginier C."/>
            <person name="Libourel C."/>
            <person name="Otte J."/>
            <person name="Skaloud P."/>
            <person name="Haon M."/>
            <person name="Grisel S."/>
            <person name="Petersen M."/>
            <person name="Berrin J.G."/>
            <person name="Delaux P.M."/>
            <person name="Dal Grande F."/>
            <person name="Keller J."/>
        </authorList>
    </citation>
    <scope>NUCLEOTIDE SEQUENCE [LARGE SCALE GENOMIC DNA]</scope>
    <source>
        <strain evidence="15 16">SAG 2043</strain>
    </source>
</reference>
<dbReference type="AlphaFoldDB" id="A0AAW1QNX7"/>
<keyword evidence="7" id="KW-0496">Mitochondrion</keyword>
<comment type="subcellular location">
    <subcellularLocation>
        <location evidence="1">Mitochondrion inner membrane</location>
        <topology evidence="1">Peripheral membrane protein</topology>
        <orientation evidence="1">Intermembrane side</orientation>
    </subcellularLocation>
    <subcellularLocation>
        <location evidence="10">Mitochondrion outer membrane</location>
        <topology evidence="10">Peripheral membrane protein</topology>
        <orientation evidence="10">Intermembrane side</orientation>
    </subcellularLocation>
</comment>
<feature type="domain" description="Phospholipid/glycerol acyltransferase" evidence="14">
    <location>
        <begin position="181"/>
        <end position="306"/>
    </location>
</feature>
<evidence type="ECO:0000256" key="5">
    <source>
        <dbReference type="ARBA" id="ARBA00022792"/>
    </source>
</evidence>
<keyword evidence="9" id="KW-0012">Acyltransferase</keyword>
<dbReference type="SUPFAM" id="SSF69593">
    <property type="entry name" value="Glycerol-3-phosphate (1)-acyltransferase"/>
    <property type="match status" value="1"/>
</dbReference>
<dbReference type="EMBL" id="JALJOR010000002">
    <property type="protein sequence ID" value="KAK9823150.1"/>
    <property type="molecule type" value="Genomic_DNA"/>
</dbReference>